<feature type="transmembrane region" description="Helical" evidence="1">
    <location>
        <begin position="316"/>
        <end position="338"/>
    </location>
</feature>
<keyword evidence="3" id="KW-1185">Reference proteome</keyword>
<reference evidence="2 3" key="1">
    <citation type="submission" date="2018-05" db="EMBL/GenBank/DDBJ databases">
        <title>Genomic Encyclopedia of Type Strains, Phase IV (KMG-V): Genome sequencing to study the core and pangenomes of soil and plant-associated prokaryotes.</title>
        <authorList>
            <person name="Whitman W."/>
        </authorList>
    </citation>
    <scope>NUCLEOTIDE SEQUENCE [LARGE SCALE GENOMIC DNA]</scope>
    <source>
        <strain evidence="2 3">SCZa-39</strain>
    </source>
</reference>
<feature type="transmembrane region" description="Helical" evidence="1">
    <location>
        <begin position="136"/>
        <end position="155"/>
    </location>
</feature>
<evidence type="ECO:0008006" key="4">
    <source>
        <dbReference type="Google" id="ProtNLM"/>
    </source>
</evidence>
<feature type="transmembrane region" description="Helical" evidence="1">
    <location>
        <begin position="350"/>
        <end position="367"/>
    </location>
</feature>
<dbReference type="Proteomes" id="UP000245712">
    <property type="component" value="Unassembled WGS sequence"/>
</dbReference>
<feature type="transmembrane region" description="Helical" evidence="1">
    <location>
        <begin position="233"/>
        <end position="252"/>
    </location>
</feature>
<sequence>MPRFDPPATASLPRSRAFDLNTPQALALARVLVPCLFGLYSLWLGADANWDLYNYHLYNPFAWLNGKLQTDLAPAGMQSYFNPLLDVTYYLANLYLPSRVVGFAMGALHGLSFVFLLSIARAALPDLPQNQRYRVPLLLALAGCLTANFLSVLGNSMGDDTTALFVLAALSMLVANWGSLHQRSVYAVALVSCSGLLAGFGVGLKLTNAVFAVAMCAGLLFYPGGVFLRIRLAFLFGVGVLVGFAVTGGYWMSHMWETFGNPLYPQFGALFPDPLVRADAIADTRWRPHDWIETALWPFVFAHDSKRVGEASIRQIIWPIVYVLFWLWLIVSVVRWVAPRREGNPLRTRARFVVVFVAIGYLVWMQLFSIYRYIVAIEVLTPLVVWILLHQLLSARAASRVAGGLIALATVVVVAGGAGTWGHEGWADPLWHAERPAIAQPAQTTVVIATTRARAWGWIAALFPTDVAFTQIDSSFPATPAFDARMRELARTRGGPIYALIDGEHNWRVDTLAGLNATAGNLGLTRSERGCAAMRWAVTRLRLHASVVPGTQPGEQCALGLRADDVRDTDAENRADREAAAAMFERHGFTLDAPGCAPYRAGIGKGVLVYQWCRLSLRGAQ</sequence>
<dbReference type="EMBL" id="QEOB01000016">
    <property type="protein sequence ID" value="PVX76246.1"/>
    <property type="molecule type" value="Genomic_DNA"/>
</dbReference>
<keyword evidence="1" id="KW-0472">Membrane</keyword>
<proteinExistence type="predicted"/>
<evidence type="ECO:0000313" key="2">
    <source>
        <dbReference type="EMBL" id="PVX76246.1"/>
    </source>
</evidence>
<dbReference type="RefSeq" id="WP_116613164.1">
    <property type="nucleotide sequence ID" value="NZ_CAJZAT010000029.1"/>
</dbReference>
<keyword evidence="1" id="KW-1133">Transmembrane helix</keyword>
<feature type="transmembrane region" description="Helical" evidence="1">
    <location>
        <begin position="185"/>
        <end position="203"/>
    </location>
</feature>
<feature type="transmembrane region" description="Helical" evidence="1">
    <location>
        <begin position="25"/>
        <end position="46"/>
    </location>
</feature>
<feature type="transmembrane region" description="Helical" evidence="1">
    <location>
        <begin position="100"/>
        <end position="124"/>
    </location>
</feature>
<protein>
    <recommendedName>
        <fullName evidence="4">DUF2029 domain-containing protein</fullName>
    </recommendedName>
</protein>
<organism evidence="2 3">
    <name type="scientific">Paraburkholderia unamae</name>
    <dbReference type="NCBI Taxonomy" id="219649"/>
    <lineage>
        <taxon>Bacteria</taxon>
        <taxon>Pseudomonadati</taxon>
        <taxon>Pseudomonadota</taxon>
        <taxon>Betaproteobacteria</taxon>
        <taxon>Burkholderiales</taxon>
        <taxon>Burkholderiaceae</taxon>
        <taxon>Paraburkholderia</taxon>
    </lineage>
</organism>
<accession>A0ABX5KIB3</accession>
<evidence type="ECO:0000256" key="1">
    <source>
        <dbReference type="SAM" id="Phobius"/>
    </source>
</evidence>
<keyword evidence="1" id="KW-0812">Transmembrane</keyword>
<feature type="transmembrane region" description="Helical" evidence="1">
    <location>
        <begin position="209"/>
        <end position="228"/>
    </location>
</feature>
<feature type="transmembrane region" description="Helical" evidence="1">
    <location>
        <begin position="373"/>
        <end position="389"/>
    </location>
</feature>
<feature type="transmembrane region" description="Helical" evidence="1">
    <location>
        <begin position="401"/>
        <end position="421"/>
    </location>
</feature>
<name>A0ABX5KIB3_9BURK</name>
<comment type="caution">
    <text evidence="2">The sequence shown here is derived from an EMBL/GenBank/DDBJ whole genome shotgun (WGS) entry which is preliminary data.</text>
</comment>
<gene>
    <name evidence="2" type="ORF">C7402_11628</name>
</gene>
<evidence type="ECO:0000313" key="3">
    <source>
        <dbReference type="Proteomes" id="UP000245712"/>
    </source>
</evidence>
<feature type="transmembrane region" description="Helical" evidence="1">
    <location>
        <begin position="161"/>
        <end position="178"/>
    </location>
</feature>